<dbReference type="EMBL" id="KV417486">
    <property type="protein sequence ID" value="KZP32277.1"/>
    <property type="molecule type" value="Genomic_DNA"/>
</dbReference>
<proteinExistence type="predicted"/>
<organism evidence="1 2">
    <name type="scientific">Athelia psychrophila</name>
    <dbReference type="NCBI Taxonomy" id="1759441"/>
    <lineage>
        <taxon>Eukaryota</taxon>
        <taxon>Fungi</taxon>
        <taxon>Dikarya</taxon>
        <taxon>Basidiomycota</taxon>
        <taxon>Agaricomycotina</taxon>
        <taxon>Agaricomycetes</taxon>
        <taxon>Agaricomycetidae</taxon>
        <taxon>Atheliales</taxon>
        <taxon>Atheliaceae</taxon>
        <taxon>Athelia</taxon>
    </lineage>
</organism>
<dbReference type="OrthoDB" id="10248475at2759"/>
<accession>A0A166V2C0</accession>
<dbReference type="Proteomes" id="UP000076532">
    <property type="component" value="Unassembled WGS sequence"/>
</dbReference>
<protein>
    <submittedName>
        <fullName evidence="1">Uncharacterized protein</fullName>
    </submittedName>
</protein>
<sequence>MTNHPNFAAANDKYVSTFGDKGKLVLPPAKQLTIDVLRELDFVVQSRSGLGDAYLLLRGKVRAARELAAHLQRFELLELEQLDEPVTPQRPPPQELLRRVDQPPLSLVRRQPHHLVALERARLLRDPLLLRRVSQERRPSHLASIAAQVQSS</sequence>
<evidence type="ECO:0000313" key="2">
    <source>
        <dbReference type="Proteomes" id="UP000076532"/>
    </source>
</evidence>
<name>A0A166V2C0_9AGAM</name>
<keyword evidence="2" id="KW-1185">Reference proteome</keyword>
<evidence type="ECO:0000313" key="1">
    <source>
        <dbReference type="EMBL" id="KZP32277.1"/>
    </source>
</evidence>
<dbReference type="AlphaFoldDB" id="A0A166V2C0"/>
<reference evidence="1 2" key="1">
    <citation type="journal article" date="2016" name="Mol. Biol. Evol.">
        <title>Comparative Genomics of Early-Diverging Mushroom-Forming Fungi Provides Insights into the Origins of Lignocellulose Decay Capabilities.</title>
        <authorList>
            <person name="Nagy L.G."/>
            <person name="Riley R."/>
            <person name="Tritt A."/>
            <person name="Adam C."/>
            <person name="Daum C."/>
            <person name="Floudas D."/>
            <person name="Sun H."/>
            <person name="Yadav J.S."/>
            <person name="Pangilinan J."/>
            <person name="Larsson K.H."/>
            <person name="Matsuura K."/>
            <person name="Barry K."/>
            <person name="Labutti K."/>
            <person name="Kuo R."/>
            <person name="Ohm R.A."/>
            <person name="Bhattacharya S.S."/>
            <person name="Shirouzu T."/>
            <person name="Yoshinaga Y."/>
            <person name="Martin F.M."/>
            <person name="Grigoriev I.V."/>
            <person name="Hibbett D.S."/>
        </authorList>
    </citation>
    <scope>NUCLEOTIDE SEQUENCE [LARGE SCALE GENOMIC DNA]</scope>
    <source>
        <strain evidence="1 2">CBS 109695</strain>
    </source>
</reference>
<gene>
    <name evidence="1" type="ORF">FIBSPDRAFT_944342</name>
</gene>